<feature type="transmembrane region" description="Helical" evidence="8">
    <location>
        <begin position="32"/>
        <end position="53"/>
    </location>
</feature>
<dbReference type="EMBL" id="JACHGW010000002">
    <property type="protein sequence ID" value="MBB6050386.1"/>
    <property type="molecule type" value="Genomic_DNA"/>
</dbReference>
<feature type="transmembrane region" description="Helical" evidence="8">
    <location>
        <begin position="74"/>
        <end position="98"/>
    </location>
</feature>
<protein>
    <submittedName>
        <fullName evidence="9">Putative PurR-regulated permease PerM</fullName>
    </submittedName>
</protein>
<evidence type="ECO:0000256" key="4">
    <source>
        <dbReference type="ARBA" id="ARBA00022475"/>
    </source>
</evidence>
<keyword evidence="10" id="KW-1185">Reference proteome</keyword>
<name>A0A7W9W6P2_ARMRO</name>
<dbReference type="Proteomes" id="UP000520814">
    <property type="component" value="Unassembled WGS sequence"/>
</dbReference>
<keyword evidence="3" id="KW-0813">Transport</keyword>
<dbReference type="PANTHER" id="PTHR21716">
    <property type="entry name" value="TRANSMEMBRANE PROTEIN"/>
    <property type="match status" value="1"/>
</dbReference>
<feature type="transmembrane region" description="Helical" evidence="8">
    <location>
        <begin position="165"/>
        <end position="187"/>
    </location>
</feature>
<evidence type="ECO:0000313" key="9">
    <source>
        <dbReference type="EMBL" id="MBB6050386.1"/>
    </source>
</evidence>
<comment type="caution">
    <text evidence="9">The sequence shown here is derived from an EMBL/GenBank/DDBJ whole genome shotgun (WGS) entry which is preliminary data.</text>
</comment>
<evidence type="ECO:0000256" key="2">
    <source>
        <dbReference type="ARBA" id="ARBA00009773"/>
    </source>
</evidence>
<evidence type="ECO:0000313" key="10">
    <source>
        <dbReference type="Proteomes" id="UP000520814"/>
    </source>
</evidence>
<dbReference type="InterPro" id="IPR002549">
    <property type="entry name" value="AI-2E-like"/>
</dbReference>
<dbReference type="Pfam" id="PF01594">
    <property type="entry name" value="AI-2E_transport"/>
    <property type="match status" value="1"/>
</dbReference>
<gene>
    <name evidence="9" type="ORF">HNQ39_002177</name>
</gene>
<dbReference type="GO" id="GO:0005886">
    <property type="term" value="C:plasma membrane"/>
    <property type="evidence" value="ECO:0007669"/>
    <property type="project" value="UniProtKB-SubCell"/>
</dbReference>
<organism evidence="9 10">
    <name type="scientific">Armatimonas rosea</name>
    <dbReference type="NCBI Taxonomy" id="685828"/>
    <lineage>
        <taxon>Bacteria</taxon>
        <taxon>Bacillati</taxon>
        <taxon>Armatimonadota</taxon>
        <taxon>Armatimonadia</taxon>
        <taxon>Armatimonadales</taxon>
        <taxon>Armatimonadaceae</taxon>
        <taxon>Armatimonas</taxon>
    </lineage>
</organism>
<keyword evidence="6 8" id="KW-1133">Transmembrane helix</keyword>
<evidence type="ECO:0000256" key="3">
    <source>
        <dbReference type="ARBA" id="ARBA00022448"/>
    </source>
</evidence>
<evidence type="ECO:0000256" key="5">
    <source>
        <dbReference type="ARBA" id="ARBA00022692"/>
    </source>
</evidence>
<feature type="transmembrane region" description="Helical" evidence="8">
    <location>
        <begin position="317"/>
        <end position="340"/>
    </location>
</feature>
<accession>A0A7W9W6P2</accession>
<reference evidence="9 10" key="1">
    <citation type="submission" date="2020-08" db="EMBL/GenBank/DDBJ databases">
        <title>Genomic Encyclopedia of Type Strains, Phase IV (KMG-IV): sequencing the most valuable type-strain genomes for metagenomic binning, comparative biology and taxonomic classification.</title>
        <authorList>
            <person name="Goeker M."/>
        </authorList>
    </citation>
    <scope>NUCLEOTIDE SEQUENCE [LARGE SCALE GENOMIC DNA]</scope>
    <source>
        <strain evidence="9 10">DSM 23562</strain>
    </source>
</reference>
<keyword evidence="4" id="KW-1003">Cell membrane</keyword>
<evidence type="ECO:0000256" key="8">
    <source>
        <dbReference type="SAM" id="Phobius"/>
    </source>
</evidence>
<comment type="similarity">
    <text evidence="2">Belongs to the autoinducer-2 exporter (AI-2E) (TC 2.A.86) family.</text>
</comment>
<feature type="transmembrane region" description="Helical" evidence="8">
    <location>
        <begin position="225"/>
        <end position="248"/>
    </location>
</feature>
<evidence type="ECO:0000256" key="1">
    <source>
        <dbReference type="ARBA" id="ARBA00004651"/>
    </source>
</evidence>
<feature type="transmembrane region" description="Helical" evidence="8">
    <location>
        <begin position="282"/>
        <end position="305"/>
    </location>
</feature>
<dbReference type="PANTHER" id="PTHR21716:SF53">
    <property type="entry name" value="PERMEASE PERM-RELATED"/>
    <property type="match status" value="1"/>
</dbReference>
<sequence>MMVARREAFLAGLFGALGVAVAALSLFFAYRFLQTAIAVSTPFVAALVIALLCDPVVNKIQQHVGFTRGKRAPAVALVFVFFLLGFIALVVLVVPSLIEQIGKLVEWVTGNGMSQLQAGVNDWLKGHPKLGPITLPRSINSLSQQYYDQAIAAAKQVGPKLLNTVIGSFSGLLNVILIPLLTFFLLMDLGRFRRRLIFLLPTSLRASFVGVTSDVGEVFSNYLRGMLQVSLGYMATASLLFAVLCLILAPKMLGYVLLIGIISGALYVVPYIGFLGAAATSVIVAMVAGAGAPMIIGGVILLAVLNFSFDNIITPRIVGSGVGVHPIVAMFALLIGASLFGLWGMLLAYPAAGSIQVVLFRLFPKLAQPTPETAGSEVEAH</sequence>
<keyword evidence="5 8" id="KW-0812">Transmembrane</keyword>
<keyword evidence="7 8" id="KW-0472">Membrane</keyword>
<dbReference type="GO" id="GO:0055085">
    <property type="term" value="P:transmembrane transport"/>
    <property type="evidence" value="ECO:0007669"/>
    <property type="project" value="TreeGrafter"/>
</dbReference>
<proteinExistence type="inferred from homology"/>
<feature type="transmembrane region" description="Helical" evidence="8">
    <location>
        <begin position="255"/>
        <end position="276"/>
    </location>
</feature>
<evidence type="ECO:0000256" key="7">
    <source>
        <dbReference type="ARBA" id="ARBA00023136"/>
    </source>
</evidence>
<evidence type="ECO:0000256" key="6">
    <source>
        <dbReference type="ARBA" id="ARBA00022989"/>
    </source>
</evidence>
<comment type="subcellular location">
    <subcellularLocation>
        <location evidence="1">Cell membrane</location>
        <topology evidence="1">Multi-pass membrane protein</topology>
    </subcellularLocation>
</comment>
<dbReference type="AlphaFoldDB" id="A0A7W9W6P2"/>